<dbReference type="InterPro" id="IPR038707">
    <property type="entry name" value="TraQ_sf"/>
</dbReference>
<accession>A0A5J4P6X9</accession>
<name>A0A5J4P6X9_9ZZZZ</name>
<organism evidence="1">
    <name type="scientific">termite gut metagenome</name>
    <dbReference type="NCBI Taxonomy" id="433724"/>
    <lineage>
        <taxon>unclassified sequences</taxon>
        <taxon>metagenomes</taxon>
        <taxon>organismal metagenomes</taxon>
    </lineage>
</organism>
<dbReference type="Pfam" id="PF12988">
    <property type="entry name" value="TraQ_transposon"/>
    <property type="match status" value="1"/>
</dbReference>
<gene>
    <name evidence="1" type="ORF">EZS27_043558</name>
</gene>
<proteinExistence type="predicted"/>
<reference evidence="1" key="1">
    <citation type="submission" date="2019-03" db="EMBL/GenBank/DDBJ databases">
        <title>Single cell metagenomics reveals metabolic interactions within the superorganism composed of flagellate Streblomastix strix and complex community of Bacteroidetes bacteria on its surface.</title>
        <authorList>
            <person name="Treitli S.C."/>
            <person name="Kolisko M."/>
            <person name="Husnik F."/>
            <person name="Keeling P."/>
            <person name="Hampl V."/>
        </authorList>
    </citation>
    <scope>NUCLEOTIDE SEQUENCE</scope>
    <source>
        <strain evidence="1">STM</strain>
    </source>
</reference>
<comment type="caution">
    <text evidence="1">The sequence shown here is derived from an EMBL/GenBank/DDBJ whole genome shotgun (WGS) entry which is preliminary data.</text>
</comment>
<evidence type="ECO:0000313" key="1">
    <source>
        <dbReference type="EMBL" id="KAA6304790.1"/>
    </source>
</evidence>
<dbReference type="EMBL" id="SNRY01011226">
    <property type="protein sequence ID" value="KAA6304790.1"/>
    <property type="molecule type" value="Genomic_DNA"/>
</dbReference>
<protein>
    <submittedName>
        <fullName evidence="1">Uncharacterized protein</fullName>
    </submittedName>
</protein>
<dbReference type="PROSITE" id="PS51257">
    <property type="entry name" value="PROKAR_LIPOPROTEIN"/>
    <property type="match status" value="1"/>
</dbReference>
<dbReference type="InterPro" id="IPR024355">
    <property type="entry name" value="TraQ_bacteroidetes"/>
</dbReference>
<feature type="non-terminal residue" evidence="1">
    <location>
        <position position="72"/>
    </location>
</feature>
<sequence length="72" mass="8630">MKKFTCYFLYVLLLFVVACACNDDIRIQQSYDFEVTYLPVPKKLKVGEVAEIRCRLVRSGEYAHTKYYLRYF</sequence>
<dbReference type="Gene3D" id="2.60.40.2410">
    <property type="entry name" value="Uncharacterised protein PF12988, DUF3872"/>
    <property type="match status" value="1"/>
</dbReference>
<dbReference type="AlphaFoldDB" id="A0A5J4P6X9"/>